<reference evidence="7 8" key="1">
    <citation type="submission" date="2019-03" db="EMBL/GenBank/DDBJ databases">
        <title>Genome sequence of Thiobacillaceae bacterium LSR1, a sulfur-oxidizing bacterium isolated from freshwater sediment.</title>
        <authorList>
            <person name="Li S."/>
        </authorList>
    </citation>
    <scope>NUCLEOTIDE SEQUENCE [LARGE SCALE GENOMIC DNA]</scope>
    <source>
        <strain evidence="7 8">LSR1</strain>
    </source>
</reference>
<keyword evidence="3 6" id="KW-0812">Transmembrane</keyword>
<keyword evidence="2" id="KW-1003">Cell membrane</keyword>
<evidence type="ECO:0000256" key="6">
    <source>
        <dbReference type="SAM" id="Phobius"/>
    </source>
</evidence>
<dbReference type="InterPro" id="IPR050183">
    <property type="entry name" value="DsbB"/>
</dbReference>
<evidence type="ECO:0000256" key="3">
    <source>
        <dbReference type="ARBA" id="ARBA00022692"/>
    </source>
</evidence>
<sequence length="175" mass="18353">MTAPILTRLASPARLWLLMALASAALVAGSVALTQALHLHPCYLCVFQRFEFLLMALLGLAAALGRDRPAGLVAGLLFLLCAASGSAVAGYQVWLQGQPGAEFLCAGGEPNAIELLVKWLNARIPVLFKARGNCASRELVILGLSLAGWALVAFVSALLVGAHTLWRGLRRGPAG</sequence>
<dbReference type="InterPro" id="IPR003752">
    <property type="entry name" value="DiS_bond_form_DsbB/BdbC"/>
</dbReference>
<evidence type="ECO:0000313" key="7">
    <source>
        <dbReference type="EMBL" id="TCJ20244.1"/>
    </source>
</evidence>
<feature type="transmembrane region" description="Helical" evidence="6">
    <location>
        <begin position="46"/>
        <end position="65"/>
    </location>
</feature>
<dbReference type="GO" id="GO:0005886">
    <property type="term" value="C:plasma membrane"/>
    <property type="evidence" value="ECO:0007669"/>
    <property type="project" value="UniProtKB-SubCell"/>
</dbReference>
<feature type="transmembrane region" description="Helical" evidence="6">
    <location>
        <begin position="139"/>
        <end position="161"/>
    </location>
</feature>
<keyword evidence="5 6" id="KW-0472">Membrane</keyword>
<evidence type="ECO:0000256" key="1">
    <source>
        <dbReference type="ARBA" id="ARBA00004651"/>
    </source>
</evidence>
<dbReference type="RefSeq" id="WP_131444392.1">
    <property type="nucleotide sequence ID" value="NZ_SJZB01000002.1"/>
</dbReference>
<dbReference type="OrthoDB" id="3711263at2"/>
<evidence type="ECO:0000256" key="2">
    <source>
        <dbReference type="ARBA" id="ARBA00022475"/>
    </source>
</evidence>
<dbReference type="AlphaFoldDB" id="A0A4R1BR76"/>
<gene>
    <name evidence="7" type="ORF">EZJ19_00710</name>
</gene>
<evidence type="ECO:0000256" key="5">
    <source>
        <dbReference type="ARBA" id="ARBA00023136"/>
    </source>
</evidence>
<dbReference type="Gene3D" id="1.20.1550.10">
    <property type="entry name" value="DsbB-like"/>
    <property type="match status" value="1"/>
</dbReference>
<organism evidence="7 8">
    <name type="scientific">Parasulfuritortus cantonensis</name>
    <dbReference type="NCBI Taxonomy" id="2528202"/>
    <lineage>
        <taxon>Bacteria</taxon>
        <taxon>Pseudomonadati</taxon>
        <taxon>Pseudomonadota</taxon>
        <taxon>Betaproteobacteria</taxon>
        <taxon>Nitrosomonadales</taxon>
        <taxon>Thiobacillaceae</taxon>
        <taxon>Parasulfuritortus</taxon>
    </lineage>
</organism>
<name>A0A4R1BR76_9PROT</name>
<dbReference type="Proteomes" id="UP000295443">
    <property type="component" value="Unassembled WGS sequence"/>
</dbReference>
<evidence type="ECO:0000256" key="4">
    <source>
        <dbReference type="ARBA" id="ARBA00022989"/>
    </source>
</evidence>
<evidence type="ECO:0000313" key="8">
    <source>
        <dbReference type="Proteomes" id="UP000295443"/>
    </source>
</evidence>
<dbReference type="InterPro" id="IPR023380">
    <property type="entry name" value="DsbB-like_sf"/>
</dbReference>
<dbReference type="PANTHER" id="PTHR36570">
    <property type="entry name" value="DISULFIDE BOND FORMATION PROTEIN B"/>
    <property type="match status" value="1"/>
</dbReference>
<accession>A0A4R1BR76</accession>
<protein>
    <submittedName>
        <fullName evidence="7">Disulfide bond formation protein B</fullName>
    </submittedName>
</protein>
<dbReference type="GO" id="GO:0006457">
    <property type="term" value="P:protein folding"/>
    <property type="evidence" value="ECO:0007669"/>
    <property type="project" value="InterPro"/>
</dbReference>
<dbReference type="GO" id="GO:0015035">
    <property type="term" value="F:protein-disulfide reductase activity"/>
    <property type="evidence" value="ECO:0007669"/>
    <property type="project" value="InterPro"/>
</dbReference>
<feature type="transmembrane region" description="Helical" evidence="6">
    <location>
        <begin position="72"/>
        <end position="94"/>
    </location>
</feature>
<proteinExistence type="predicted"/>
<comment type="subcellular location">
    <subcellularLocation>
        <location evidence="1">Cell membrane</location>
        <topology evidence="1">Multi-pass membrane protein</topology>
    </subcellularLocation>
</comment>
<dbReference type="SUPFAM" id="SSF158442">
    <property type="entry name" value="DsbB-like"/>
    <property type="match status" value="1"/>
</dbReference>
<comment type="caution">
    <text evidence="7">The sequence shown here is derived from an EMBL/GenBank/DDBJ whole genome shotgun (WGS) entry which is preliminary data.</text>
</comment>
<keyword evidence="4 6" id="KW-1133">Transmembrane helix</keyword>
<dbReference type="PANTHER" id="PTHR36570:SF3">
    <property type="entry name" value="DISULFIDE BOND FORMATION PROTEIN B"/>
    <property type="match status" value="1"/>
</dbReference>
<dbReference type="Pfam" id="PF02600">
    <property type="entry name" value="DsbB"/>
    <property type="match status" value="1"/>
</dbReference>
<keyword evidence="8" id="KW-1185">Reference proteome</keyword>
<dbReference type="EMBL" id="SJZB01000002">
    <property type="protein sequence ID" value="TCJ20244.1"/>
    <property type="molecule type" value="Genomic_DNA"/>
</dbReference>